<feature type="compositionally biased region" description="Pro residues" evidence="1">
    <location>
        <begin position="282"/>
        <end position="301"/>
    </location>
</feature>
<dbReference type="Gene3D" id="1.10.30.10">
    <property type="entry name" value="High mobility group box domain"/>
    <property type="match status" value="1"/>
</dbReference>
<protein>
    <submittedName>
        <fullName evidence="2">Uncharacterized protein</fullName>
    </submittedName>
</protein>
<feature type="region of interest" description="Disordered" evidence="1">
    <location>
        <begin position="359"/>
        <end position="459"/>
    </location>
</feature>
<accession>A0A8H5FHR1</accession>
<evidence type="ECO:0000313" key="3">
    <source>
        <dbReference type="Proteomes" id="UP000541558"/>
    </source>
</evidence>
<dbReference type="OrthoDB" id="10296537at2759"/>
<dbReference type="EMBL" id="JAACJK010000057">
    <property type="protein sequence ID" value="KAF5337211.1"/>
    <property type="molecule type" value="Genomic_DNA"/>
</dbReference>
<keyword evidence="3" id="KW-1185">Reference proteome</keyword>
<feature type="compositionally biased region" description="Low complexity" evidence="1">
    <location>
        <begin position="1"/>
        <end position="15"/>
    </location>
</feature>
<name>A0A8H5FHR1_9AGAR</name>
<gene>
    <name evidence="2" type="ORF">D9611_002874</name>
</gene>
<dbReference type="InterPro" id="IPR036910">
    <property type="entry name" value="HMG_box_dom_sf"/>
</dbReference>
<feature type="compositionally biased region" description="Polar residues" evidence="1">
    <location>
        <begin position="28"/>
        <end position="42"/>
    </location>
</feature>
<proteinExistence type="predicted"/>
<feature type="region of interest" description="Disordered" evidence="1">
    <location>
        <begin position="216"/>
        <end position="341"/>
    </location>
</feature>
<dbReference type="Proteomes" id="UP000541558">
    <property type="component" value="Unassembled WGS sequence"/>
</dbReference>
<feature type="region of interest" description="Disordered" evidence="1">
    <location>
        <begin position="1"/>
        <end position="47"/>
    </location>
</feature>
<feature type="compositionally biased region" description="Basic and acidic residues" evidence="1">
    <location>
        <begin position="392"/>
        <end position="407"/>
    </location>
</feature>
<reference evidence="2 3" key="1">
    <citation type="journal article" date="2020" name="ISME J.">
        <title>Uncovering the hidden diversity of litter-decomposition mechanisms in mushroom-forming fungi.</title>
        <authorList>
            <person name="Floudas D."/>
            <person name="Bentzer J."/>
            <person name="Ahren D."/>
            <person name="Johansson T."/>
            <person name="Persson P."/>
            <person name="Tunlid A."/>
        </authorList>
    </citation>
    <scope>NUCLEOTIDE SEQUENCE [LARGE SCALE GENOMIC DNA]</scope>
    <source>
        <strain evidence="2 3">CBS 175.51</strain>
    </source>
</reference>
<evidence type="ECO:0000313" key="2">
    <source>
        <dbReference type="EMBL" id="KAF5337211.1"/>
    </source>
</evidence>
<feature type="region of interest" description="Disordered" evidence="1">
    <location>
        <begin position="143"/>
        <end position="168"/>
    </location>
</feature>
<evidence type="ECO:0000256" key="1">
    <source>
        <dbReference type="SAM" id="MobiDB-lite"/>
    </source>
</evidence>
<dbReference type="AlphaFoldDB" id="A0A8H5FHR1"/>
<feature type="compositionally biased region" description="Polar residues" evidence="1">
    <location>
        <begin position="419"/>
        <end position="434"/>
    </location>
</feature>
<sequence>MPSAASTRRTTTETSDGWHHESVPSPSPSTSQLPANEPSPSSKGFCECTELDPEPIAQASGGTELGPVLKVYLRDHDSELNSDEVILIRHPRSYTLQTKLNRDGEPGRPPNSFIVFRALVSKVFTINVGSVEDINLWFKDTAPESAKPSSSDAKEAKESQDDGKGEKKRLGVGQFQIIAKGRIATSLWDHVKSHHPRIHAMFVKRQNELEAEHRLMFPDYTFNPRQKAKEPNPKRKRSKTDQQAEEPNSRRRTNSHSQYPVAPMALHAPPGFSPANFGPPVYRYPPPSPSRSPSPESPPPYHTSAPTFRPVYTYPPPPGSARPDDHSKSQYSFSGDGSHARVVAPPSIYYSMRPVLYQEAAPTSEPPRISRLSWSSRTTNTDEETSSQEATPPKDLDAMTPRKDIESSRAYSEGGVTRPLSSVRGSSFTFDPSAQTPPTPSSDNGTEDSDGHIMGSLQA</sequence>
<feature type="compositionally biased region" description="Basic and acidic residues" evidence="1">
    <location>
        <begin position="152"/>
        <end position="168"/>
    </location>
</feature>
<comment type="caution">
    <text evidence="2">The sequence shown here is derived from an EMBL/GenBank/DDBJ whole genome shotgun (WGS) entry which is preliminary data.</text>
</comment>
<organism evidence="2 3">
    <name type="scientific">Ephemerocybe angulata</name>
    <dbReference type="NCBI Taxonomy" id="980116"/>
    <lineage>
        <taxon>Eukaryota</taxon>
        <taxon>Fungi</taxon>
        <taxon>Dikarya</taxon>
        <taxon>Basidiomycota</taxon>
        <taxon>Agaricomycotina</taxon>
        <taxon>Agaricomycetes</taxon>
        <taxon>Agaricomycetidae</taxon>
        <taxon>Agaricales</taxon>
        <taxon>Agaricineae</taxon>
        <taxon>Psathyrellaceae</taxon>
        <taxon>Ephemerocybe</taxon>
    </lineage>
</organism>